<gene>
    <name evidence="10" type="ORF">URODEC1_LOCUS60799</name>
</gene>
<keyword evidence="5" id="KW-0106">Calcium</keyword>
<feature type="domain" description="Protein kinase" evidence="8">
    <location>
        <begin position="39"/>
        <end position="315"/>
    </location>
</feature>
<dbReference type="InterPro" id="IPR045274">
    <property type="entry name" value="WAK-like"/>
</dbReference>
<keyword evidence="6 7" id="KW-0067">ATP-binding</keyword>
<feature type="domain" description="EF-hand" evidence="9">
    <location>
        <begin position="553"/>
        <end position="588"/>
    </location>
</feature>
<keyword evidence="3 7" id="KW-0547">Nucleotide-binding</keyword>
<evidence type="ECO:0000256" key="5">
    <source>
        <dbReference type="ARBA" id="ARBA00022837"/>
    </source>
</evidence>
<feature type="binding site" evidence="7">
    <location>
        <position position="68"/>
    </location>
    <ligand>
        <name>ATP</name>
        <dbReference type="ChEBI" id="CHEBI:30616"/>
    </ligand>
</feature>
<dbReference type="InterPro" id="IPR002048">
    <property type="entry name" value="EF_hand_dom"/>
</dbReference>
<dbReference type="InterPro" id="IPR018247">
    <property type="entry name" value="EF_Hand_1_Ca_BS"/>
</dbReference>
<feature type="binding site" evidence="7">
    <location>
        <position position="377"/>
    </location>
    <ligand>
        <name>ATP</name>
        <dbReference type="ChEBI" id="CHEBI:30616"/>
    </ligand>
</feature>
<dbReference type="PROSITE" id="PS50011">
    <property type="entry name" value="PROTEIN_KINASE_DOM"/>
    <property type="match status" value="1"/>
</dbReference>
<reference evidence="11" key="1">
    <citation type="submission" date="2024-06" db="EMBL/GenBank/DDBJ databases">
        <authorList>
            <person name="Ryan C."/>
        </authorList>
    </citation>
    <scope>NUCLEOTIDE SEQUENCE [LARGE SCALE GENOMIC DNA]</scope>
</reference>
<dbReference type="FunFam" id="3.30.200.20:FF:000337">
    <property type="entry name" value="Wall-associated receptor kinase 3"/>
    <property type="match status" value="1"/>
</dbReference>
<dbReference type="PROSITE" id="PS00107">
    <property type="entry name" value="PROTEIN_KINASE_ATP"/>
    <property type="match status" value="2"/>
</dbReference>
<dbReference type="InterPro" id="IPR011009">
    <property type="entry name" value="Kinase-like_dom_sf"/>
</dbReference>
<dbReference type="PANTHER" id="PTHR27005">
    <property type="entry name" value="WALL-ASSOCIATED RECEPTOR KINASE-LIKE 21"/>
    <property type="match status" value="1"/>
</dbReference>
<dbReference type="InterPro" id="IPR011992">
    <property type="entry name" value="EF-hand-dom_pair"/>
</dbReference>
<dbReference type="InterPro" id="IPR017441">
    <property type="entry name" value="Protein_kinase_ATP_BS"/>
</dbReference>
<dbReference type="EMBL" id="OZ075134">
    <property type="protein sequence ID" value="CAL4991764.1"/>
    <property type="molecule type" value="Genomic_DNA"/>
</dbReference>
<dbReference type="FunFam" id="1.10.510.10:FF:000474">
    <property type="entry name" value="Wall-associated receptor kinase 3"/>
    <property type="match status" value="1"/>
</dbReference>
<evidence type="ECO:0000313" key="11">
    <source>
        <dbReference type="Proteomes" id="UP001497457"/>
    </source>
</evidence>
<dbReference type="PROSITE" id="PS50222">
    <property type="entry name" value="EF_HAND_2"/>
    <property type="match status" value="3"/>
</dbReference>
<dbReference type="SMART" id="SM00220">
    <property type="entry name" value="S_TKc"/>
    <property type="match status" value="1"/>
</dbReference>
<dbReference type="InterPro" id="IPR001245">
    <property type="entry name" value="Ser-Thr/Tyr_kinase_cat_dom"/>
</dbReference>
<keyword evidence="4" id="KW-0418">Kinase</keyword>
<evidence type="ECO:0000259" key="9">
    <source>
        <dbReference type="PROSITE" id="PS50222"/>
    </source>
</evidence>
<dbReference type="Proteomes" id="UP001497457">
    <property type="component" value="Chromosome 24b"/>
</dbReference>
<evidence type="ECO:0000256" key="4">
    <source>
        <dbReference type="ARBA" id="ARBA00022777"/>
    </source>
</evidence>
<sequence length="622" mass="70505">MDCQGSLRDFLKTNGHVVLQRVNNYLRSFTEKEIEHITNRYSALLGKGAFGEVYRGLLDDQCLVAVKKYKDGTRKEDLAKEVIVHSQIANHKNVVRLLGCCTEENALAIVMEFICNGNLADILHRGNGNSNGHVLFPLDRRLSIAIELAEVLSHMHSLRSPILHGDIKPDNILLNEDFSPRISDFGIARLISSDGTQQTQNIIGSIGYLDPLYTRTGILTPKVDVYSFGVLLVEMITRKKAADGKIDLIQSFIEALKRGKKVRQMFDMEIVDGKKSIKVLNDIAELAAECLILENKQRPEMVEVADRLRKCRNDLSGTNYPINPTKKQQPTQVLANISLDELKEITRNFNYDTLIGQGSHAEVYLGELKDSRKCVVKILEYPDVEELDNEVLLKSISRLQHNNFQLLSYYIKGNVCALVYEYSSKGSLHDILHEHPSLQNAKKARSVPLHDIVRLRLKEFSRMSRFKRRALRVIADHWSTEEAEVIKEMFKFMDTDNDGIISYEQLKNGLAKLGSQLAESEVQMLIEAVDTNGRGALEYGEFLAVSLHLQKIANDEHHRRAFLLFDKDGNGFIEPEELREALADDGAADSMEVVNDILHKVDTDKDGKISYDEFVAMMKTYW</sequence>
<dbReference type="Gene3D" id="1.10.510.10">
    <property type="entry name" value="Transferase(Phosphotransferase) domain 1"/>
    <property type="match status" value="1"/>
</dbReference>
<feature type="domain" description="EF-hand" evidence="9">
    <location>
        <begin position="589"/>
        <end position="622"/>
    </location>
</feature>
<dbReference type="Gene3D" id="3.30.200.20">
    <property type="entry name" value="Phosphorylase Kinase, domain 1"/>
    <property type="match status" value="2"/>
</dbReference>
<proteinExistence type="predicted"/>
<name>A0ABC9B0Z5_9POAL</name>
<dbReference type="SUPFAM" id="SSF56112">
    <property type="entry name" value="Protein kinase-like (PK-like)"/>
    <property type="match status" value="2"/>
</dbReference>
<dbReference type="GO" id="GO:0005524">
    <property type="term" value="F:ATP binding"/>
    <property type="evidence" value="ECO:0007669"/>
    <property type="project" value="UniProtKB-UniRule"/>
</dbReference>
<evidence type="ECO:0000256" key="3">
    <source>
        <dbReference type="ARBA" id="ARBA00022741"/>
    </source>
</evidence>
<keyword evidence="1" id="KW-0723">Serine/threonine-protein kinase</keyword>
<dbReference type="FunFam" id="1.10.238.10:FF:000050">
    <property type="entry name" value="Calcium-dependent protein kinase 7"/>
    <property type="match status" value="1"/>
</dbReference>
<feature type="domain" description="EF-hand" evidence="9">
    <location>
        <begin position="481"/>
        <end position="516"/>
    </location>
</feature>
<dbReference type="PANTHER" id="PTHR27005:SF468">
    <property type="entry name" value="OS01G0310500 PROTEIN"/>
    <property type="match status" value="1"/>
</dbReference>
<keyword evidence="2" id="KW-0808">Transferase</keyword>
<dbReference type="GO" id="GO:0004674">
    <property type="term" value="F:protein serine/threonine kinase activity"/>
    <property type="evidence" value="ECO:0007669"/>
    <property type="project" value="UniProtKB-KW"/>
</dbReference>
<dbReference type="SUPFAM" id="SSF47473">
    <property type="entry name" value="EF-hand"/>
    <property type="match status" value="1"/>
</dbReference>
<dbReference type="Pfam" id="PF07714">
    <property type="entry name" value="PK_Tyr_Ser-Thr"/>
    <property type="match status" value="2"/>
</dbReference>
<evidence type="ECO:0000256" key="6">
    <source>
        <dbReference type="ARBA" id="ARBA00022840"/>
    </source>
</evidence>
<dbReference type="InterPro" id="IPR008271">
    <property type="entry name" value="Ser/Thr_kinase_AS"/>
</dbReference>
<reference evidence="10 11" key="2">
    <citation type="submission" date="2024-10" db="EMBL/GenBank/DDBJ databases">
        <authorList>
            <person name="Ryan C."/>
        </authorList>
    </citation>
    <scope>NUCLEOTIDE SEQUENCE [LARGE SCALE GENOMIC DNA]</scope>
</reference>
<protein>
    <submittedName>
        <fullName evidence="10">Uncharacterized protein</fullName>
    </submittedName>
</protein>
<dbReference type="PROSITE" id="PS00108">
    <property type="entry name" value="PROTEIN_KINASE_ST"/>
    <property type="match status" value="1"/>
</dbReference>
<dbReference type="Pfam" id="PF13499">
    <property type="entry name" value="EF-hand_7"/>
    <property type="match status" value="2"/>
</dbReference>
<organism evidence="10 11">
    <name type="scientific">Urochloa decumbens</name>
    <dbReference type="NCBI Taxonomy" id="240449"/>
    <lineage>
        <taxon>Eukaryota</taxon>
        <taxon>Viridiplantae</taxon>
        <taxon>Streptophyta</taxon>
        <taxon>Embryophyta</taxon>
        <taxon>Tracheophyta</taxon>
        <taxon>Spermatophyta</taxon>
        <taxon>Magnoliopsida</taxon>
        <taxon>Liliopsida</taxon>
        <taxon>Poales</taxon>
        <taxon>Poaceae</taxon>
        <taxon>PACMAD clade</taxon>
        <taxon>Panicoideae</taxon>
        <taxon>Panicodae</taxon>
        <taxon>Paniceae</taxon>
        <taxon>Melinidinae</taxon>
        <taxon>Urochloa</taxon>
    </lineage>
</organism>
<evidence type="ECO:0000256" key="2">
    <source>
        <dbReference type="ARBA" id="ARBA00022679"/>
    </source>
</evidence>
<dbReference type="InterPro" id="IPR000719">
    <property type="entry name" value="Prot_kinase_dom"/>
</dbReference>
<evidence type="ECO:0000313" key="10">
    <source>
        <dbReference type="EMBL" id="CAL4991764.1"/>
    </source>
</evidence>
<keyword evidence="11" id="KW-1185">Reference proteome</keyword>
<dbReference type="SMART" id="SM00054">
    <property type="entry name" value="EFh"/>
    <property type="match status" value="4"/>
</dbReference>
<accession>A0ABC9B0Z5</accession>
<dbReference type="AlphaFoldDB" id="A0ABC9B0Z5"/>
<evidence type="ECO:0000259" key="8">
    <source>
        <dbReference type="PROSITE" id="PS50011"/>
    </source>
</evidence>
<dbReference type="PROSITE" id="PS00018">
    <property type="entry name" value="EF_HAND_1"/>
    <property type="match status" value="2"/>
</dbReference>
<evidence type="ECO:0000256" key="1">
    <source>
        <dbReference type="ARBA" id="ARBA00022527"/>
    </source>
</evidence>
<dbReference type="Gene3D" id="1.10.238.10">
    <property type="entry name" value="EF-hand"/>
    <property type="match status" value="1"/>
</dbReference>
<evidence type="ECO:0000256" key="7">
    <source>
        <dbReference type="PROSITE-ProRule" id="PRU10141"/>
    </source>
</evidence>